<dbReference type="EMBL" id="BTSX01000005">
    <property type="protein sequence ID" value="GMS98893.1"/>
    <property type="molecule type" value="Genomic_DNA"/>
</dbReference>
<reference evidence="2" key="1">
    <citation type="submission" date="2023-10" db="EMBL/GenBank/DDBJ databases">
        <title>Genome assembly of Pristionchus species.</title>
        <authorList>
            <person name="Yoshida K."/>
            <person name="Sommer R.J."/>
        </authorList>
    </citation>
    <scope>NUCLEOTIDE SEQUENCE</scope>
    <source>
        <strain evidence="2">RS0144</strain>
    </source>
</reference>
<dbReference type="AlphaFoldDB" id="A0AAV5TWG3"/>
<keyword evidence="1" id="KW-1133">Transmembrane helix</keyword>
<evidence type="ECO:0000256" key="1">
    <source>
        <dbReference type="SAM" id="Phobius"/>
    </source>
</evidence>
<sequence>MQIPKELVLELIVVAFPLQLTFAIAFKFGLLFPASVVVHIAYHQRVIKAGERQYKPLFFYYEVVVACMQVFWAATHHLNIIYAEFWLVIVPLAVQVITCLALYVYDQQQPKTDIPFFVNHGVNETVMYEGFPVVHKGDMI</sequence>
<evidence type="ECO:0000313" key="2">
    <source>
        <dbReference type="EMBL" id="GMS98893.1"/>
    </source>
</evidence>
<protein>
    <submittedName>
        <fullName evidence="2">Uncharacterized protein</fullName>
    </submittedName>
</protein>
<keyword evidence="1" id="KW-0812">Transmembrane</keyword>
<feature type="transmembrane region" description="Helical" evidence="1">
    <location>
        <begin position="80"/>
        <end position="105"/>
    </location>
</feature>
<feature type="transmembrane region" description="Helical" evidence="1">
    <location>
        <begin position="54"/>
        <end position="74"/>
    </location>
</feature>
<feature type="transmembrane region" description="Helical" evidence="1">
    <location>
        <begin position="20"/>
        <end position="42"/>
    </location>
</feature>
<organism evidence="2 3">
    <name type="scientific">Pristionchus entomophagus</name>
    <dbReference type="NCBI Taxonomy" id="358040"/>
    <lineage>
        <taxon>Eukaryota</taxon>
        <taxon>Metazoa</taxon>
        <taxon>Ecdysozoa</taxon>
        <taxon>Nematoda</taxon>
        <taxon>Chromadorea</taxon>
        <taxon>Rhabditida</taxon>
        <taxon>Rhabditina</taxon>
        <taxon>Diplogasteromorpha</taxon>
        <taxon>Diplogasteroidea</taxon>
        <taxon>Neodiplogasteridae</taxon>
        <taxon>Pristionchus</taxon>
    </lineage>
</organism>
<dbReference type="Proteomes" id="UP001432027">
    <property type="component" value="Unassembled WGS sequence"/>
</dbReference>
<gene>
    <name evidence="2" type="ORF">PENTCL1PPCAC_21068</name>
</gene>
<keyword evidence="1" id="KW-0472">Membrane</keyword>
<accession>A0AAV5TWG3</accession>
<comment type="caution">
    <text evidence="2">The sequence shown here is derived from an EMBL/GenBank/DDBJ whole genome shotgun (WGS) entry which is preliminary data.</text>
</comment>
<keyword evidence="3" id="KW-1185">Reference proteome</keyword>
<evidence type="ECO:0000313" key="3">
    <source>
        <dbReference type="Proteomes" id="UP001432027"/>
    </source>
</evidence>
<proteinExistence type="predicted"/>
<name>A0AAV5TWG3_9BILA</name>